<dbReference type="AlphaFoldDB" id="A0A3Q2TPA8"/>
<evidence type="ECO:0000256" key="4">
    <source>
        <dbReference type="ARBA" id="ARBA00022859"/>
    </source>
</evidence>
<comment type="subcellular location">
    <subcellularLocation>
        <location evidence="1">Cell membrane</location>
    </subcellularLocation>
</comment>
<dbReference type="Pfam" id="PF07686">
    <property type="entry name" value="V-set"/>
    <property type="match status" value="1"/>
</dbReference>
<evidence type="ECO:0000256" key="6">
    <source>
        <dbReference type="ARBA" id="ARBA00023157"/>
    </source>
</evidence>
<evidence type="ECO:0000256" key="5">
    <source>
        <dbReference type="ARBA" id="ARBA00023136"/>
    </source>
</evidence>
<dbReference type="InterPro" id="IPR013783">
    <property type="entry name" value="Ig-like_fold"/>
</dbReference>
<proteinExistence type="predicted"/>
<dbReference type="Ensembl" id="ENSFHET00000027406.1">
    <property type="protein sequence ID" value="ENSFHEP00000018435.1"/>
    <property type="gene ID" value="ENSFHEG00000020325.1"/>
</dbReference>
<keyword evidence="8" id="KW-0812">Transmembrane</keyword>
<accession>A0A3Q2TPA8</accession>
<evidence type="ECO:0000259" key="10">
    <source>
        <dbReference type="PROSITE" id="PS50835"/>
    </source>
</evidence>
<protein>
    <recommendedName>
        <fullName evidence="10">Ig-like domain-containing protein</fullName>
    </recommendedName>
</protein>
<evidence type="ECO:0000313" key="11">
    <source>
        <dbReference type="Ensembl" id="ENSFHEP00000018435.1"/>
    </source>
</evidence>
<dbReference type="GO" id="GO:0009617">
    <property type="term" value="P:response to bacterium"/>
    <property type="evidence" value="ECO:0007669"/>
    <property type="project" value="TreeGrafter"/>
</dbReference>
<keyword evidence="12" id="KW-1185">Reference proteome</keyword>
<dbReference type="PANTHER" id="PTHR19433">
    <property type="entry name" value="T-CELL RECEPTOR ALPHA CHAIN V REGION-RELATED"/>
    <property type="match status" value="1"/>
</dbReference>
<keyword evidence="6" id="KW-1015">Disulfide bond</keyword>
<evidence type="ECO:0000256" key="8">
    <source>
        <dbReference type="SAM" id="Phobius"/>
    </source>
</evidence>
<reference evidence="11" key="1">
    <citation type="submission" date="2025-08" db="UniProtKB">
        <authorList>
            <consortium name="Ensembl"/>
        </authorList>
    </citation>
    <scope>IDENTIFICATION</scope>
</reference>
<dbReference type="PANTHER" id="PTHR19433:SF111">
    <property type="entry name" value="T CELL RECEPTOR ALPHA VARIABLE 4"/>
    <property type="match status" value="1"/>
</dbReference>
<keyword evidence="8" id="KW-1133">Transmembrane helix</keyword>
<dbReference type="GeneTree" id="ENSGT01110000267583"/>
<evidence type="ECO:0000256" key="1">
    <source>
        <dbReference type="ARBA" id="ARBA00004236"/>
    </source>
</evidence>
<dbReference type="GO" id="GO:0002376">
    <property type="term" value="P:immune system process"/>
    <property type="evidence" value="ECO:0007669"/>
    <property type="project" value="UniProtKB-KW"/>
</dbReference>
<dbReference type="SUPFAM" id="SSF48726">
    <property type="entry name" value="Immunoglobulin"/>
    <property type="match status" value="1"/>
</dbReference>
<evidence type="ECO:0000256" key="7">
    <source>
        <dbReference type="ARBA" id="ARBA00023180"/>
    </source>
</evidence>
<dbReference type="InterPro" id="IPR013106">
    <property type="entry name" value="Ig_V-set"/>
</dbReference>
<keyword evidence="4" id="KW-0391">Immunity</keyword>
<dbReference type="GO" id="GO:0005886">
    <property type="term" value="C:plasma membrane"/>
    <property type="evidence" value="ECO:0007669"/>
    <property type="project" value="UniProtKB-SubCell"/>
</dbReference>
<reference evidence="11" key="2">
    <citation type="submission" date="2025-09" db="UniProtKB">
        <authorList>
            <consortium name="Ensembl"/>
        </authorList>
    </citation>
    <scope>IDENTIFICATION</scope>
</reference>
<feature type="transmembrane region" description="Helical" evidence="8">
    <location>
        <begin position="153"/>
        <end position="171"/>
    </location>
</feature>
<feature type="domain" description="Ig-like" evidence="10">
    <location>
        <begin position="29"/>
        <end position="110"/>
    </location>
</feature>
<dbReference type="CDD" id="cd00099">
    <property type="entry name" value="IgV"/>
    <property type="match status" value="1"/>
</dbReference>
<keyword evidence="7" id="KW-0325">Glycoprotein</keyword>
<keyword evidence="2" id="KW-1003">Cell membrane</keyword>
<evidence type="ECO:0000313" key="12">
    <source>
        <dbReference type="Proteomes" id="UP000265000"/>
    </source>
</evidence>
<dbReference type="Gene3D" id="2.60.40.10">
    <property type="entry name" value="Immunoglobulins"/>
    <property type="match status" value="1"/>
</dbReference>
<feature type="signal peptide" evidence="9">
    <location>
        <begin position="1"/>
        <end position="20"/>
    </location>
</feature>
<dbReference type="InterPro" id="IPR007110">
    <property type="entry name" value="Ig-like_dom"/>
</dbReference>
<evidence type="ECO:0000256" key="3">
    <source>
        <dbReference type="ARBA" id="ARBA00022729"/>
    </source>
</evidence>
<dbReference type="Proteomes" id="UP000265000">
    <property type="component" value="Unplaced"/>
</dbReference>
<organism evidence="11 12">
    <name type="scientific">Fundulus heteroclitus</name>
    <name type="common">Killifish</name>
    <name type="synonym">Mummichog</name>
    <dbReference type="NCBI Taxonomy" id="8078"/>
    <lineage>
        <taxon>Eukaryota</taxon>
        <taxon>Metazoa</taxon>
        <taxon>Chordata</taxon>
        <taxon>Craniata</taxon>
        <taxon>Vertebrata</taxon>
        <taxon>Euteleostomi</taxon>
        <taxon>Actinopterygii</taxon>
        <taxon>Neopterygii</taxon>
        <taxon>Teleostei</taxon>
        <taxon>Neoteleostei</taxon>
        <taxon>Acanthomorphata</taxon>
        <taxon>Ovalentaria</taxon>
        <taxon>Atherinomorphae</taxon>
        <taxon>Cyprinodontiformes</taxon>
        <taxon>Fundulidae</taxon>
        <taxon>Fundulus</taxon>
    </lineage>
</organism>
<sequence length="226" mass="25447">MMSFTLKLALLFTFSWITKSDFEFHSLVVRPGEEVTLQCSNFSNVPVHIFWFKLSDGPNVSSISSMQNSESEASFHDGFQRDKFSMTSNGTNIILSIKQVNSSDFGVYICGFKSNRFWRIFSETFLQVEGKAAADMINLVTDGFDGFNKLPNLILGSVIIFLLTVIVGLVGKIKTFHTVTVNPFLLQNLDSDTLNYAAMHFRPKINNNRRPAEREIDSNVLYAATT</sequence>
<evidence type="ECO:0000256" key="9">
    <source>
        <dbReference type="SAM" id="SignalP"/>
    </source>
</evidence>
<keyword evidence="3 9" id="KW-0732">Signal</keyword>
<feature type="chain" id="PRO_5018620515" description="Ig-like domain-containing protein" evidence="9">
    <location>
        <begin position="21"/>
        <end position="226"/>
    </location>
</feature>
<dbReference type="InterPro" id="IPR052051">
    <property type="entry name" value="TCR_complex_component"/>
</dbReference>
<dbReference type="SMART" id="SM00409">
    <property type="entry name" value="IG"/>
    <property type="match status" value="1"/>
</dbReference>
<keyword evidence="5 8" id="KW-0472">Membrane</keyword>
<evidence type="ECO:0000256" key="2">
    <source>
        <dbReference type="ARBA" id="ARBA00022475"/>
    </source>
</evidence>
<dbReference type="InterPro" id="IPR036179">
    <property type="entry name" value="Ig-like_dom_sf"/>
</dbReference>
<name>A0A3Q2TPA8_FUNHE</name>
<dbReference type="InterPro" id="IPR003599">
    <property type="entry name" value="Ig_sub"/>
</dbReference>
<dbReference type="PROSITE" id="PS50835">
    <property type="entry name" value="IG_LIKE"/>
    <property type="match status" value="1"/>
</dbReference>